<evidence type="ECO:0000256" key="5">
    <source>
        <dbReference type="PROSITE-ProRule" id="PRU00023"/>
    </source>
</evidence>
<dbReference type="SUPFAM" id="SSF88946">
    <property type="entry name" value="Sigma2 domain of RNA polymerase sigma factors"/>
    <property type="match status" value="1"/>
</dbReference>
<dbReference type="Pfam" id="PF04542">
    <property type="entry name" value="Sigma70_r2"/>
    <property type="match status" value="1"/>
</dbReference>
<dbReference type="InterPro" id="IPR013324">
    <property type="entry name" value="RNA_pol_sigma_r3/r4-like"/>
</dbReference>
<keyword evidence="1 6" id="KW-0805">Transcription regulation</keyword>
<sequence length="586" mass="64438">MLHLRRGASANGRDSGGRTPLMISAAAGRTDVCLLLLEEGADPLLQDMEGRTASQLAELEGHHDLAVRLSKPVVSIDTQAAEDHGADVALGNNAFGWEPEEEFVPAVSSHPSSELSNDIQNAISAYRPKEEHDEWSFADIALPGGRQSRALALSAGARSILAGALAEGSISVRRLRTAWPAATDQEFQLLCTVLREAGAQIRFDRNEAIWSSCGEAAASPSDASAVESVIDHVGDELAQDLTIADRFLSEIDRYPSFSLDRERRIFQEVSIARQELLEGVAACMRIAGAVSEDQTESGSDDDPEATLDYGDPLSEAVLQDPESQLGRLPFETACKLLAKLSAQQSHPDVLALQKALEKYRKARDRAMEGGLKLLPFWARKYSRRGLLLEDLMQEGVLGLMRAAEKFDPAQQTRFAAYATYWIRQSMLRAVDDQSRVIRIPVHLAESLRKAKRIREATKAGLNRDATVEELAQKLECSTVVASRLFKIPRVVAGKIPAGLPDSATPADQIQHERSLKRLLGDLLSKLPPRSEYVIRLRFGLGGVEEQTLEEIGQRFDVTRERVRQIEAKALRILSHPARLKLLQASR</sequence>
<dbReference type="Pfam" id="PF12796">
    <property type="entry name" value="Ank_2"/>
    <property type="match status" value="1"/>
</dbReference>
<gene>
    <name evidence="10" type="ORF">FJN17_07515</name>
</gene>
<dbReference type="RefSeq" id="WP_162406421.1">
    <property type="nucleotide sequence ID" value="NZ_CP041090.2"/>
</dbReference>
<comment type="function">
    <text evidence="6">Sigma factors are initiation factors that promote the attachment of RNA polymerase to specific initiation sites and are then released.</text>
</comment>
<dbReference type="PROSITE" id="PS00715">
    <property type="entry name" value="SIGMA70_1"/>
    <property type="match status" value="1"/>
</dbReference>
<reference evidence="11" key="1">
    <citation type="submission" date="2019-06" db="EMBL/GenBank/DDBJ databases">
        <title>Whole-Genome Sequence of Bradyrhizobium sp. 3 Strain 65S1MB.</title>
        <authorList>
            <person name="Bromfield E.S.P."/>
            <person name="Cloutier S."/>
            <person name="Nguyen H.D.T."/>
        </authorList>
    </citation>
    <scope>NUCLEOTIDE SEQUENCE [LARGE SCALE GENOMIC DNA]</scope>
    <source>
        <strain evidence="11">65S1MB</strain>
    </source>
</reference>
<keyword evidence="4 6" id="KW-0804">Transcription</keyword>
<feature type="domain" description="RNA polymerase sigma-70" evidence="9">
    <location>
        <begin position="547"/>
        <end position="573"/>
    </location>
</feature>
<evidence type="ECO:0000256" key="1">
    <source>
        <dbReference type="ARBA" id="ARBA00023015"/>
    </source>
</evidence>
<keyword evidence="11" id="KW-1185">Reference proteome</keyword>
<dbReference type="InterPro" id="IPR036770">
    <property type="entry name" value="Ankyrin_rpt-contain_sf"/>
</dbReference>
<dbReference type="InterPro" id="IPR050239">
    <property type="entry name" value="Sigma-70_RNA_pol_init_factors"/>
</dbReference>
<feature type="domain" description="RNA polymerase sigma-70" evidence="8">
    <location>
        <begin position="390"/>
        <end position="403"/>
    </location>
</feature>
<dbReference type="InterPro" id="IPR036388">
    <property type="entry name" value="WH-like_DNA-bd_sf"/>
</dbReference>
<dbReference type="Pfam" id="PF04545">
    <property type="entry name" value="Sigma70_r4"/>
    <property type="match status" value="1"/>
</dbReference>
<dbReference type="Proteomes" id="UP000319298">
    <property type="component" value="Chromosome"/>
</dbReference>
<keyword evidence="5" id="KW-0040">ANK repeat</keyword>
<dbReference type="PANTHER" id="PTHR30603">
    <property type="entry name" value="RNA POLYMERASE SIGMA FACTOR RPO"/>
    <property type="match status" value="1"/>
</dbReference>
<dbReference type="PANTHER" id="PTHR30603:SF47">
    <property type="entry name" value="RNA POLYMERASE SIGMA FACTOR SIGD, CHLOROPLASTIC"/>
    <property type="match status" value="1"/>
</dbReference>
<dbReference type="Gene3D" id="1.20.120.1810">
    <property type="match status" value="1"/>
</dbReference>
<evidence type="ECO:0000256" key="2">
    <source>
        <dbReference type="ARBA" id="ARBA00023082"/>
    </source>
</evidence>
<dbReference type="InterPro" id="IPR002110">
    <property type="entry name" value="Ankyrin_rpt"/>
</dbReference>
<reference evidence="10 11" key="2">
    <citation type="journal article" date="2020" name="Int. J. Syst. Evol. Microbiol.">
        <title>Description and complete genome sequences of Bradyrhizobium symbiodeficiens sp. nov., a non-symbiotic bacterium associated with legumes native to Canada.</title>
        <authorList>
            <person name="Bromfield E.S.P."/>
            <person name="Cloutier S."/>
            <person name="Nguyen H.D.T."/>
        </authorList>
    </citation>
    <scope>NUCLEOTIDE SEQUENCE [LARGE SCALE GENOMIC DNA]</scope>
    <source>
        <strain evidence="10 11">65S1MB</strain>
    </source>
</reference>
<evidence type="ECO:0000313" key="11">
    <source>
        <dbReference type="Proteomes" id="UP000319298"/>
    </source>
</evidence>
<evidence type="ECO:0000259" key="9">
    <source>
        <dbReference type="PROSITE" id="PS00716"/>
    </source>
</evidence>
<dbReference type="NCBIfam" id="TIGR02937">
    <property type="entry name" value="sigma70-ECF"/>
    <property type="match status" value="1"/>
</dbReference>
<dbReference type="PRINTS" id="PR00046">
    <property type="entry name" value="SIGMA70FCT"/>
</dbReference>
<comment type="similarity">
    <text evidence="6">Belongs to the sigma-70 factor family.</text>
</comment>
<evidence type="ECO:0000256" key="4">
    <source>
        <dbReference type="ARBA" id="ARBA00023163"/>
    </source>
</evidence>
<name>A0ABX5W2C4_9BRAD</name>
<evidence type="ECO:0000256" key="6">
    <source>
        <dbReference type="RuleBase" id="RU362124"/>
    </source>
</evidence>
<feature type="region of interest" description="Disordered" evidence="7">
    <location>
        <begin position="291"/>
        <end position="310"/>
    </location>
</feature>
<proteinExistence type="inferred from homology"/>
<evidence type="ECO:0000259" key="8">
    <source>
        <dbReference type="PROSITE" id="PS00715"/>
    </source>
</evidence>
<dbReference type="PROSITE" id="PS00716">
    <property type="entry name" value="SIGMA70_2"/>
    <property type="match status" value="1"/>
</dbReference>
<dbReference type="InterPro" id="IPR007627">
    <property type="entry name" value="RNA_pol_sigma70_r2"/>
</dbReference>
<keyword evidence="3 6" id="KW-0238">DNA-binding</keyword>
<evidence type="ECO:0000256" key="7">
    <source>
        <dbReference type="SAM" id="MobiDB-lite"/>
    </source>
</evidence>
<dbReference type="Gene3D" id="1.10.10.10">
    <property type="entry name" value="Winged helix-like DNA-binding domain superfamily/Winged helix DNA-binding domain"/>
    <property type="match status" value="2"/>
</dbReference>
<dbReference type="EMBL" id="CP041090">
    <property type="protein sequence ID" value="QDF37432.2"/>
    <property type="molecule type" value="Genomic_DNA"/>
</dbReference>
<dbReference type="SUPFAM" id="SSF88659">
    <property type="entry name" value="Sigma3 and sigma4 domains of RNA polymerase sigma factors"/>
    <property type="match status" value="2"/>
</dbReference>
<feature type="repeat" description="ANK" evidence="5">
    <location>
        <begin position="16"/>
        <end position="48"/>
    </location>
</feature>
<dbReference type="SUPFAM" id="SSF48403">
    <property type="entry name" value="Ankyrin repeat"/>
    <property type="match status" value="1"/>
</dbReference>
<dbReference type="Gene3D" id="1.25.40.20">
    <property type="entry name" value="Ankyrin repeat-containing domain"/>
    <property type="match status" value="1"/>
</dbReference>
<dbReference type="InterPro" id="IPR013325">
    <property type="entry name" value="RNA_pol_sigma_r2"/>
</dbReference>
<accession>A0ABX5W2C4</accession>
<protein>
    <recommendedName>
        <fullName evidence="6">RNA polymerase sigma factor</fullName>
    </recommendedName>
</protein>
<dbReference type="CDD" id="cd06171">
    <property type="entry name" value="Sigma70_r4"/>
    <property type="match status" value="1"/>
</dbReference>
<dbReference type="PROSITE" id="PS50088">
    <property type="entry name" value="ANK_REPEAT"/>
    <property type="match status" value="1"/>
</dbReference>
<keyword evidence="2 6" id="KW-0731">Sigma factor</keyword>
<feature type="compositionally biased region" description="Acidic residues" evidence="7">
    <location>
        <begin position="293"/>
        <end position="305"/>
    </location>
</feature>
<dbReference type="InterPro" id="IPR000943">
    <property type="entry name" value="RNA_pol_sigma70"/>
</dbReference>
<dbReference type="InterPro" id="IPR014284">
    <property type="entry name" value="RNA_pol_sigma-70_dom"/>
</dbReference>
<evidence type="ECO:0000256" key="3">
    <source>
        <dbReference type="ARBA" id="ARBA00023125"/>
    </source>
</evidence>
<dbReference type="SMART" id="SM00248">
    <property type="entry name" value="ANK"/>
    <property type="match status" value="1"/>
</dbReference>
<evidence type="ECO:0000313" key="10">
    <source>
        <dbReference type="EMBL" id="QDF37432.2"/>
    </source>
</evidence>
<dbReference type="PROSITE" id="PS50297">
    <property type="entry name" value="ANK_REP_REGION"/>
    <property type="match status" value="1"/>
</dbReference>
<dbReference type="InterPro" id="IPR007630">
    <property type="entry name" value="RNA_pol_sigma70_r4"/>
</dbReference>
<organism evidence="10 11">
    <name type="scientific">Bradyrhizobium symbiodeficiens</name>
    <dbReference type="NCBI Taxonomy" id="1404367"/>
    <lineage>
        <taxon>Bacteria</taxon>
        <taxon>Pseudomonadati</taxon>
        <taxon>Pseudomonadota</taxon>
        <taxon>Alphaproteobacteria</taxon>
        <taxon>Hyphomicrobiales</taxon>
        <taxon>Nitrobacteraceae</taxon>
        <taxon>Bradyrhizobium</taxon>
    </lineage>
</organism>